<protein>
    <submittedName>
        <fullName evidence="7">5'-nucleotidase C-terminal domain-containing protein</fullName>
    </submittedName>
</protein>
<dbReference type="InterPro" id="IPR046780">
    <property type="entry name" value="aBig_2"/>
</dbReference>
<feature type="compositionally biased region" description="Polar residues" evidence="2">
    <location>
        <begin position="2426"/>
        <end position="2443"/>
    </location>
</feature>
<dbReference type="Gene3D" id="2.60.40.10">
    <property type="entry name" value="Immunoglobulins"/>
    <property type="match status" value="2"/>
</dbReference>
<dbReference type="PROSITE" id="PS00786">
    <property type="entry name" value="5_NUCLEOTIDASE_2"/>
    <property type="match status" value="1"/>
</dbReference>
<feature type="region of interest" description="Disordered" evidence="2">
    <location>
        <begin position="2424"/>
        <end position="2443"/>
    </location>
</feature>
<dbReference type="InterPro" id="IPR001119">
    <property type="entry name" value="SLH_dom"/>
</dbReference>
<dbReference type="Pfam" id="PF00932">
    <property type="entry name" value="LTD"/>
    <property type="match status" value="1"/>
</dbReference>
<dbReference type="InterPro" id="IPR006179">
    <property type="entry name" value="5_nucleotidase/apyrase"/>
</dbReference>
<feature type="domain" description="SLH" evidence="5">
    <location>
        <begin position="39"/>
        <end position="99"/>
    </location>
</feature>
<feature type="domain" description="TNase-like" evidence="4">
    <location>
        <begin position="1748"/>
        <end position="1881"/>
    </location>
</feature>
<feature type="domain" description="SLH" evidence="5">
    <location>
        <begin position="164"/>
        <end position="225"/>
    </location>
</feature>
<dbReference type="SMART" id="SM00318">
    <property type="entry name" value="SNc"/>
    <property type="match status" value="1"/>
</dbReference>
<keyword evidence="1 3" id="KW-0732">Signal</keyword>
<dbReference type="InterPro" id="IPR004843">
    <property type="entry name" value="Calcineurin-like_PHP"/>
</dbReference>
<feature type="domain" description="LTD" evidence="6">
    <location>
        <begin position="2232"/>
        <end position="2382"/>
    </location>
</feature>
<dbReference type="PROSITE" id="PS01284">
    <property type="entry name" value="TNASE_2"/>
    <property type="match status" value="1"/>
</dbReference>
<dbReference type="EMBL" id="JAEQNB010000003">
    <property type="protein sequence ID" value="MBL0387381.1"/>
    <property type="molecule type" value="Genomic_DNA"/>
</dbReference>
<evidence type="ECO:0000259" key="4">
    <source>
        <dbReference type="PROSITE" id="PS50830"/>
    </source>
</evidence>
<feature type="compositionally biased region" description="Low complexity" evidence="2">
    <location>
        <begin position="501"/>
        <end position="518"/>
    </location>
</feature>
<evidence type="ECO:0000259" key="5">
    <source>
        <dbReference type="PROSITE" id="PS51272"/>
    </source>
</evidence>
<dbReference type="InterPro" id="IPR029052">
    <property type="entry name" value="Metallo-depent_PP-like"/>
</dbReference>
<dbReference type="SUPFAM" id="SSF56300">
    <property type="entry name" value="Metallo-dependent phosphatases"/>
    <property type="match status" value="1"/>
</dbReference>
<dbReference type="InterPro" id="IPR035437">
    <property type="entry name" value="SNase_OB-fold_sf"/>
</dbReference>
<dbReference type="PROSITE" id="PS51272">
    <property type="entry name" value="SLH"/>
    <property type="match status" value="3"/>
</dbReference>
<dbReference type="InterPro" id="IPR013783">
    <property type="entry name" value="Ig-like_fold"/>
</dbReference>
<dbReference type="Gene3D" id="3.90.780.10">
    <property type="entry name" value="5'-Nucleotidase, C-terminal domain"/>
    <property type="match status" value="1"/>
</dbReference>
<accession>A0ABS1JAS6</accession>
<dbReference type="InterPro" id="IPR036907">
    <property type="entry name" value="5'-Nucleotdase_C_sf"/>
</dbReference>
<dbReference type="PANTHER" id="PTHR11575">
    <property type="entry name" value="5'-NUCLEOTIDASE-RELATED"/>
    <property type="match status" value="1"/>
</dbReference>
<dbReference type="SUPFAM" id="SSF49265">
    <property type="entry name" value="Fibronectin type III"/>
    <property type="match status" value="1"/>
</dbReference>
<feature type="domain" description="SLH" evidence="5">
    <location>
        <begin position="100"/>
        <end position="163"/>
    </location>
</feature>
<dbReference type="Pfam" id="PF02872">
    <property type="entry name" value="5_nucleotid_C"/>
    <property type="match status" value="1"/>
</dbReference>
<dbReference type="InterPro" id="IPR036415">
    <property type="entry name" value="Lamin_tail_dom_sf"/>
</dbReference>
<feature type="signal peptide" evidence="3">
    <location>
        <begin position="1"/>
        <end position="27"/>
    </location>
</feature>
<dbReference type="InterPro" id="IPR036116">
    <property type="entry name" value="FN3_sf"/>
</dbReference>
<dbReference type="InterPro" id="IPR006146">
    <property type="entry name" value="5'-Nucleotdase_CS"/>
</dbReference>
<dbReference type="Gene3D" id="3.60.21.10">
    <property type="match status" value="1"/>
</dbReference>
<reference evidence="7 8" key="1">
    <citation type="submission" date="2021-01" db="EMBL/GenBank/DDBJ databases">
        <title>Tumebacillus sp. strain ITR2 16S ribosomal RNA gene Genome sequencing and assembly.</title>
        <authorList>
            <person name="Kang M."/>
        </authorList>
    </citation>
    <scope>NUCLEOTIDE SEQUENCE [LARGE SCALE GENOMIC DNA]</scope>
    <source>
        <strain evidence="7 8">ITR2</strain>
    </source>
</reference>
<dbReference type="Gene3D" id="2.40.50.90">
    <property type="match status" value="1"/>
</dbReference>
<dbReference type="InterPro" id="IPR002071">
    <property type="entry name" value="Thermonucl_AS"/>
</dbReference>
<dbReference type="InterPro" id="IPR001322">
    <property type="entry name" value="Lamin_tail_dom"/>
</dbReference>
<keyword evidence="8" id="KW-1185">Reference proteome</keyword>
<evidence type="ECO:0000259" key="6">
    <source>
        <dbReference type="PROSITE" id="PS51841"/>
    </source>
</evidence>
<dbReference type="Pfam" id="PF00149">
    <property type="entry name" value="Metallophos"/>
    <property type="match status" value="1"/>
</dbReference>
<evidence type="ECO:0000256" key="3">
    <source>
        <dbReference type="SAM" id="SignalP"/>
    </source>
</evidence>
<evidence type="ECO:0000256" key="1">
    <source>
        <dbReference type="ARBA" id="ARBA00022729"/>
    </source>
</evidence>
<evidence type="ECO:0000256" key="2">
    <source>
        <dbReference type="SAM" id="MobiDB-lite"/>
    </source>
</evidence>
<dbReference type="InterPro" id="IPR008334">
    <property type="entry name" value="5'-Nucleotdase_C"/>
</dbReference>
<dbReference type="SUPFAM" id="SSF55816">
    <property type="entry name" value="5'-nucleotidase (syn. UDP-sugar hydrolase), C-terminal domain"/>
    <property type="match status" value="1"/>
</dbReference>
<dbReference type="Pfam" id="PF00395">
    <property type="entry name" value="SLH"/>
    <property type="match status" value="3"/>
</dbReference>
<sequence length="2443" mass="256767">MKNSTKKLLVSALVLTTALSPVSSTFAATGTTTASSVSVNGYLDLALADSWAQDAILQAKTLGLMSGDPSGNFRPLDTITRQELAVILTNLMNLKRDPESVSSYKDVTSAQWGVSYIEAVKNAGFMTGDGNDTFRPDDMITREELAIVLARAAKLDVQGKGSNLSVADKNAVSEWAKDHVQAAIDAGLMQGDGTNFNPGNHAQRQEVAMVAVNFVNNVNKPQVLAAVTDDEVTINGTHYAVASNLKGLLNAKNADVLKGAKLRFQAAGGTISSVTYLELTNSGTAATTGAGEFSGNLVLDGQNTTIDGNVKVAGDYISLNNLNVAGDLEVGAELKNDFYSKNLQVSGKTLVNGGDNNTVVFEDAKLKAVDVNKQDVRVEPKGQTQVEEVTVNANASIQSDASVTIPKLTVQEGAQQVDLGGNVGTVEVKGSKDTTITGTANISNVTAAGSGVLTLSTSGKIDKVEVANGTLSLGEHVKIDNLVLPDGKTAKDVVKDYDNHGSQVSNVNGQSQNQNSNGNGNGGTHVTTNEERVAYDKAALTETSLLGSNVSLSQVTSNLTLPDKGAKESKIDWASSNSAVMSNTGVVTRPAYLTGDVKVTLTATISKGTAQAVKSFDITVTKQNETDTEAVSVAQTALTDATLLGTNTAKDQITDNLTLPTTGADGTTIQWSSDVPSVVSADGTVTRPEFSAGDASVVLTATISKGDQSLEKKFTVTVLKQADPSIQDVQAAKDALQESNLLNGNESLSNVKGDLSLPTVGTQGTTIEWTTSDSNLVTTAGVVTRPEREPAANKATLTATIRKGNVTDTKTFDVTVGYKIIKVQFLALNDLHGKLDQTYKLTGKDLNFDGVADTVNAAGRLDYLSTYLKQREAQNPNTLVVHTGDATGGSSPVSALENDEPTIEALNEMNFSLGTVGNHEFDRGTTELKRLLSASSTRPSNPDYKGANFPLIAANVEYTDGTPVFKSYEIKEVAGEKIGFIGVVTRGAASMIMQSMIQDIRFTDETTAVNKAVAELHAQGVHSIVVLAHMDLTQNGTAVTGPAANLAGAIDPDVDVVFAAHNHEIAKGTVGNKLLVQAYEYGKAFADVDVEIDTTTHDIVSKNAEVVINDQSKVAPDPAVTAIIDKYTVKAGPTIKSVVGTSTTEMLGGYTGTGDNPLGNLIADGMRVKMNADFAMMNGGGIRTNLKAGPILWEDLFNIQPFNNVLTKVTVKGADITKILEAQLSVAFGSDYSIAGMKYTYNYSTQKVDSITTMDGTPIDPNKEYTIVVNNFMATGTNKYAPIPAATIASETGPEDLPALMDYVKSFPNSTVTAPELGRIKISNQMIVTNNTGISDSVTVTNLTPGDTIKVYSQASAGNLLGSATVASGQTSVTIPMNNLAPNGGTVYVSITAWDLFHKVQADYTEGVRFPVPYVAEPAPTPGVPTLTAATSVFNEAASNDGTVTGTEVLTLANGTFDANITKSDVTLNNLPAGLDYSVTRDSDTQLTINLSGKATNHSSANNAYVTATIPQAKVIGAQANVISSAFAINFQDPAIQTMAIANARQVTDKTQKVTIQGIVTANNSSFNSSAKLSTYIQDSSGGINLYKSTAPVGFDFQEGDELLMTGTITSYANLTEFTPDANGITLIGKGRTLPTPEVKTIADLTTPATAELSESKLIKVSGYLADKTDTPDTAGGYNLTLVDADFNSLIVRVYANTGAINSLQVGKWYDLTGILNQYNADYQLMPRKAGDVVEQATQAPAPSTNGVIKQATVLRGVDGDTVKLATAVYGATNVRFLSIDTPETVYNNMSQGPHGDAAHNALDQLLPPNTPVELHFGSEPKDKYGRLLAHVYKNGEDMNLRQVRDGMAATYQIYPNLDGFETYADALKLAKQEKLGIWNPADPLLEQPFVFRARLDNNTPLSKPVGDYYTKKYVDPNLWFTIPAENRVYFWNVADATTAGFTKFDYETNDTTLFSDVYQVDTTSGTVSGFPYGVSLETVNAVVKPLATASVKYYQADGITEITSGTLATGNKIVVTAADGTTTKVYTVNTDAIPLPVAVTNVTVTTADNAISAVGGVVNTIRWNDSKYGVAYAIYRSTTANFEDATSVGLVQSGAQLYTDATAEPGTAYTYFVVARNDSGDTPSTGVQVTTSDDSTTAPEYIAPSNVAAASSDTSKALVGGVKNIVTWTDSPDAQGATYDILRATTNDAGLATKIGTVNAGVGRYEDTNATAGTTYYYFVSLNANGVSLNSTSATVLTAVDNHLMISQVYGGGGATSGTPSYKYDFIELFNPSNEDLSLAGYSLQYGSGTGTSAFNVLKLNGGVVPAGGYYLVKLAGSQANTGSDLPIAADLDTTPLNPPTPPLDTLTLAATSGKVALVSNQTGISIHTAPTVIDFVGYGTTNDAEGNTAVSGNSNASVSTLSNITAAIRKFVAGFFQDTDNNKNDFTASTPNPHNSTSTKP</sequence>
<organism evidence="7 8">
    <name type="scientific">Tumebacillus amylolyticus</name>
    <dbReference type="NCBI Taxonomy" id="2801339"/>
    <lineage>
        <taxon>Bacteria</taxon>
        <taxon>Bacillati</taxon>
        <taxon>Bacillota</taxon>
        <taxon>Bacilli</taxon>
        <taxon>Bacillales</taxon>
        <taxon>Alicyclobacillaceae</taxon>
        <taxon>Tumebacillus</taxon>
    </lineage>
</organism>
<dbReference type="RefSeq" id="WP_201635314.1">
    <property type="nucleotide sequence ID" value="NZ_JAEQNB010000003.1"/>
</dbReference>
<dbReference type="PRINTS" id="PR01607">
    <property type="entry name" value="APYRASEFAMLY"/>
</dbReference>
<evidence type="ECO:0000313" key="7">
    <source>
        <dbReference type="EMBL" id="MBL0387381.1"/>
    </source>
</evidence>
<dbReference type="Pfam" id="PF00565">
    <property type="entry name" value="SNase"/>
    <property type="match status" value="1"/>
</dbReference>
<name>A0ABS1JAS6_9BACL</name>
<dbReference type="PROSITE" id="PS51841">
    <property type="entry name" value="LTD"/>
    <property type="match status" value="1"/>
</dbReference>
<proteinExistence type="predicted"/>
<dbReference type="PANTHER" id="PTHR11575:SF24">
    <property type="entry name" value="5'-NUCLEOTIDASE"/>
    <property type="match status" value="1"/>
</dbReference>
<feature type="chain" id="PRO_5047407226" evidence="3">
    <location>
        <begin position="28"/>
        <end position="2443"/>
    </location>
</feature>
<dbReference type="PROSITE" id="PS50830">
    <property type="entry name" value="TNASE_3"/>
    <property type="match status" value="1"/>
</dbReference>
<feature type="region of interest" description="Disordered" evidence="2">
    <location>
        <begin position="499"/>
        <end position="527"/>
    </location>
</feature>
<comment type="caution">
    <text evidence="7">The sequence shown here is derived from an EMBL/GenBank/DDBJ whole genome shotgun (WGS) entry which is preliminary data.</text>
</comment>
<evidence type="ECO:0000313" key="8">
    <source>
        <dbReference type="Proteomes" id="UP000602284"/>
    </source>
</evidence>
<dbReference type="SUPFAM" id="SSF74853">
    <property type="entry name" value="Lamin A/C globular tail domain"/>
    <property type="match status" value="1"/>
</dbReference>
<dbReference type="Pfam" id="PF20578">
    <property type="entry name" value="aBig_2"/>
    <property type="match status" value="3"/>
</dbReference>
<gene>
    <name evidence="7" type="ORF">JJB07_12025</name>
</gene>
<dbReference type="Proteomes" id="UP000602284">
    <property type="component" value="Unassembled WGS sequence"/>
</dbReference>
<dbReference type="SUPFAM" id="SSF50199">
    <property type="entry name" value="Staphylococcal nuclease"/>
    <property type="match status" value="1"/>
</dbReference>
<dbReference type="InterPro" id="IPR016071">
    <property type="entry name" value="Staphylococal_nuclease_OB-fold"/>
</dbReference>